<keyword evidence="3" id="KW-1185">Reference proteome</keyword>
<feature type="non-terminal residue" evidence="2">
    <location>
        <position position="1"/>
    </location>
</feature>
<feature type="compositionally biased region" description="Acidic residues" evidence="1">
    <location>
        <begin position="23"/>
        <end position="33"/>
    </location>
</feature>
<dbReference type="AlphaFoldDB" id="A0A6A5TEE7"/>
<sequence>AGRSTDDVELSSPNPFDDRYAIEDEDFSSEPSDDPSHDRNSRSIHNSPDIDLSPAVSHANNSPADVNRRVRFTGDLPSHDALFEAPADACPEKTPFEDTLDKDDNRGGRGTICATTHPVGLGPRPRTTDPNLNQRHPDTFLWERFKGRIKRGKEKLLSKLTKKGAQQGTSQDQGTSSTETLIN</sequence>
<evidence type="ECO:0000313" key="3">
    <source>
        <dbReference type="Proteomes" id="UP000800035"/>
    </source>
</evidence>
<name>A0A6A5TEE7_9PLEO</name>
<organism evidence="2 3">
    <name type="scientific">Byssothecium circinans</name>
    <dbReference type="NCBI Taxonomy" id="147558"/>
    <lineage>
        <taxon>Eukaryota</taxon>
        <taxon>Fungi</taxon>
        <taxon>Dikarya</taxon>
        <taxon>Ascomycota</taxon>
        <taxon>Pezizomycotina</taxon>
        <taxon>Dothideomycetes</taxon>
        <taxon>Pleosporomycetidae</taxon>
        <taxon>Pleosporales</taxon>
        <taxon>Massarineae</taxon>
        <taxon>Massarinaceae</taxon>
        <taxon>Byssothecium</taxon>
    </lineage>
</organism>
<dbReference type="Proteomes" id="UP000800035">
    <property type="component" value="Unassembled WGS sequence"/>
</dbReference>
<protein>
    <submittedName>
        <fullName evidence="2">Uncharacterized protein</fullName>
    </submittedName>
</protein>
<gene>
    <name evidence="2" type="ORF">CC80DRAFT_597552</name>
</gene>
<evidence type="ECO:0000256" key="1">
    <source>
        <dbReference type="SAM" id="MobiDB-lite"/>
    </source>
</evidence>
<dbReference type="EMBL" id="ML977019">
    <property type="protein sequence ID" value="KAF1951163.1"/>
    <property type="molecule type" value="Genomic_DNA"/>
</dbReference>
<feature type="compositionally biased region" description="Low complexity" evidence="1">
    <location>
        <begin position="164"/>
        <end position="183"/>
    </location>
</feature>
<feature type="region of interest" description="Disordered" evidence="1">
    <location>
        <begin position="153"/>
        <end position="183"/>
    </location>
</feature>
<feature type="region of interest" description="Disordered" evidence="1">
    <location>
        <begin position="1"/>
        <end position="137"/>
    </location>
</feature>
<proteinExistence type="predicted"/>
<accession>A0A6A5TEE7</accession>
<reference evidence="2" key="1">
    <citation type="journal article" date="2020" name="Stud. Mycol.">
        <title>101 Dothideomycetes genomes: a test case for predicting lifestyles and emergence of pathogens.</title>
        <authorList>
            <person name="Haridas S."/>
            <person name="Albert R."/>
            <person name="Binder M."/>
            <person name="Bloem J."/>
            <person name="Labutti K."/>
            <person name="Salamov A."/>
            <person name="Andreopoulos B."/>
            <person name="Baker S."/>
            <person name="Barry K."/>
            <person name="Bills G."/>
            <person name="Bluhm B."/>
            <person name="Cannon C."/>
            <person name="Castanera R."/>
            <person name="Culley D."/>
            <person name="Daum C."/>
            <person name="Ezra D."/>
            <person name="Gonzalez J."/>
            <person name="Henrissat B."/>
            <person name="Kuo A."/>
            <person name="Liang C."/>
            <person name="Lipzen A."/>
            <person name="Lutzoni F."/>
            <person name="Magnuson J."/>
            <person name="Mondo S."/>
            <person name="Nolan M."/>
            <person name="Ohm R."/>
            <person name="Pangilinan J."/>
            <person name="Park H.-J."/>
            <person name="Ramirez L."/>
            <person name="Alfaro M."/>
            <person name="Sun H."/>
            <person name="Tritt A."/>
            <person name="Yoshinaga Y."/>
            <person name="Zwiers L.-H."/>
            <person name="Turgeon B."/>
            <person name="Goodwin S."/>
            <person name="Spatafora J."/>
            <person name="Crous P."/>
            <person name="Grigoriev I."/>
        </authorList>
    </citation>
    <scope>NUCLEOTIDE SEQUENCE</scope>
    <source>
        <strain evidence="2">CBS 675.92</strain>
    </source>
</reference>
<evidence type="ECO:0000313" key="2">
    <source>
        <dbReference type="EMBL" id="KAF1951163.1"/>
    </source>
</evidence>